<evidence type="ECO:0000313" key="11">
    <source>
        <dbReference type="Proteomes" id="UP001200537"/>
    </source>
</evidence>
<dbReference type="GO" id="GO:0005737">
    <property type="term" value="C:cytoplasm"/>
    <property type="evidence" value="ECO:0007669"/>
    <property type="project" value="UniProtKB-SubCell"/>
</dbReference>
<evidence type="ECO:0000256" key="6">
    <source>
        <dbReference type="RuleBase" id="RU004355"/>
    </source>
</evidence>
<dbReference type="InterPro" id="IPR020579">
    <property type="entry name" value="Exonuc_VII_lsu_C"/>
</dbReference>
<dbReference type="AlphaFoldDB" id="A0AAJ1F8K1"/>
<evidence type="ECO:0000313" key="10">
    <source>
        <dbReference type="EMBL" id="MCG4618398.1"/>
    </source>
</evidence>
<keyword evidence="2 5" id="KW-0540">Nuclease</keyword>
<feature type="region of interest" description="Disordered" evidence="7">
    <location>
        <begin position="1"/>
        <end position="20"/>
    </location>
</feature>
<reference evidence="10" key="1">
    <citation type="submission" date="2022-01" db="EMBL/GenBank/DDBJ databases">
        <title>Collection of gut derived symbiotic bacterial strains cultured from healthy donors.</title>
        <authorList>
            <person name="Lin H."/>
            <person name="Kohout C."/>
            <person name="Waligurski E."/>
            <person name="Pamer E.G."/>
        </authorList>
    </citation>
    <scope>NUCLEOTIDE SEQUENCE</scope>
    <source>
        <strain evidence="10">DFI.7.46</strain>
    </source>
</reference>
<comment type="function">
    <text evidence="5">Bidirectionally degrades single-stranded DNA into large acid-insoluble oligonucleotides, which are then degraded further into small acid-soluble oligonucleotides.</text>
</comment>
<dbReference type="CDD" id="cd04489">
    <property type="entry name" value="ExoVII_LU_OBF"/>
    <property type="match status" value="1"/>
</dbReference>
<comment type="subcellular location">
    <subcellularLocation>
        <location evidence="5 6">Cytoplasm</location>
    </subcellularLocation>
</comment>
<dbReference type="GO" id="GO:0009318">
    <property type="term" value="C:exodeoxyribonuclease VII complex"/>
    <property type="evidence" value="ECO:0007669"/>
    <property type="project" value="UniProtKB-UniRule"/>
</dbReference>
<evidence type="ECO:0000256" key="2">
    <source>
        <dbReference type="ARBA" id="ARBA00022722"/>
    </source>
</evidence>
<evidence type="ECO:0000256" key="7">
    <source>
        <dbReference type="SAM" id="MobiDB-lite"/>
    </source>
</evidence>
<dbReference type="GO" id="GO:0003676">
    <property type="term" value="F:nucleic acid binding"/>
    <property type="evidence" value="ECO:0007669"/>
    <property type="project" value="InterPro"/>
</dbReference>
<comment type="similarity">
    <text evidence="5 6">Belongs to the XseA family.</text>
</comment>
<dbReference type="GO" id="GO:0006308">
    <property type="term" value="P:DNA catabolic process"/>
    <property type="evidence" value="ECO:0007669"/>
    <property type="project" value="UniProtKB-UniRule"/>
</dbReference>
<dbReference type="InterPro" id="IPR025824">
    <property type="entry name" value="OB-fold_nuc-bd_dom"/>
</dbReference>
<dbReference type="Pfam" id="PF02601">
    <property type="entry name" value="Exonuc_VII_L"/>
    <property type="match status" value="1"/>
</dbReference>
<feature type="domain" description="Exonuclease VII large subunit C-terminal" evidence="8">
    <location>
        <begin position="143"/>
        <end position="356"/>
    </location>
</feature>
<dbReference type="Pfam" id="PF13742">
    <property type="entry name" value="tRNA_anti_2"/>
    <property type="match status" value="1"/>
</dbReference>
<keyword evidence="3 5" id="KW-0378">Hydrolase</keyword>
<dbReference type="HAMAP" id="MF_00378">
    <property type="entry name" value="Exonuc_7_L"/>
    <property type="match status" value="1"/>
</dbReference>
<dbReference type="PANTHER" id="PTHR30008:SF0">
    <property type="entry name" value="EXODEOXYRIBONUCLEASE 7 LARGE SUBUNIT"/>
    <property type="match status" value="1"/>
</dbReference>
<comment type="caution">
    <text evidence="10">The sequence shown here is derived from an EMBL/GenBank/DDBJ whole genome shotgun (WGS) entry which is preliminary data.</text>
</comment>
<dbReference type="RefSeq" id="WP_238128287.1">
    <property type="nucleotide sequence ID" value="NZ_JAKNHJ010000015.1"/>
</dbReference>
<dbReference type="Proteomes" id="UP001200537">
    <property type="component" value="Unassembled WGS sequence"/>
</dbReference>
<dbReference type="EC" id="3.1.11.6" evidence="5"/>
<protein>
    <recommendedName>
        <fullName evidence="5">Exodeoxyribonuclease 7 large subunit</fullName>
        <ecNumber evidence="5">3.1.11.6</ecNumber>
    </recommendedName>
    <alternativeName>
        <fullName evidence="5">Exodeoxyribonuclease VII large subunit</fullName>
        <shortName evidence="5">Exonuclease VII large subunit</shortName>
    </alternativeName>
</protein>
<dbReference type="PANTHER" id="PTHR30008">
    <property type="entry name" value="EXODEOXYRIBONUCLEASE 7 LARGE SUBUNIT"/>
    <property type="match status" value="1"/>
</dbReference>
<accession>A0AAJ1F8K1</accession>
<gene>
    <name evidence="5 10" type="primary">xseA</name>
    <name evidence="10" type="ORF">L0M99_07850</name>
</gene>
<evidence type="ECO:0000256" key="4">
    <source>
        <dbReference type="ARBA" id="ARBA00022839"/>
    </source>
</evidence>
<dbReference type="GO" id="GO:0008855">
    <property type="term" value="F:exodeoxyribonuclease VII activity"/>
    <property type="evidence" value="ECO:0007669"/>
    <property type="project" value="UniProtKB-UniRule"/>
</dbReference>
<proteinExistence type="inferred from homology"/>
<keyword evidence="4 5" id="KW-0269">Exonuclease</keyword>
<evidence type="ECO:0000259" key="9">
    <source>
        <dbReference type="Pfam" id="PF13742"/>
    </source>
</evidence>
<name>A0AAJ1F8K1_9ACTO</name>
<organism evidence="10 11">
    <name type="scientific">Varibaculum cambriense</name>
    <dbReference type="NCBI Taxonomy" id="184870"/>
    <lineage>
        <taxon>Bacteria</taxon>
        <taxon>Bacillati</taxon>
        <taxon>Actinomycetota</taxon>
        <taxon>Actinomycetes</taxon>
        <taxon>Actinomycetales</taxon>
        <taxon>Actinomycetaceae</taxon>
        <taxon>Varibaculum</taxon>
    </lineage>
</organism>
<evidence type="ECO:0000256" key="3">
    <source>
        <dbReference type="ARBA" id="ARBA00022801"/>
    </source>
</evidence>
<keyword evidence="1 5" id="KW-0963">Cytoplasm</keyword>
<comment type="subunit">
    <text evidence="5">Heterooligomer composed of large and small subunits.</text>
</comment>
<comment type="catalytic activity">
    <reaction evidence="5 6">
        <text>Exonucleolytic cleavage in either 5'- to 3'- or 3'- to 5'-direction to yield nucleoside 5'-phosphates.</text>
        <dbReference type="EC" id="3.1.11.6"/>
    </reaction>
</comment>
<feature type="domain" description="OB-fold nucleic acid binding" evidence="9">
    <location>
        <begin position="27"/>
        <end position="119"/>
    </location>
</feature>
<dbReference type="InterPro" id="IPR003753">
    <property type="entry name" value="Exonuc_VII_L"/>
</dbReference>
<evidence type="ECO:0000256" key="5">
    <source>
        <dbReference type="HAMAP-Rule" id="MF_00378"/>
    </source>
</evidence>
<evidence type="ECO:0000256" key="1">
    <source>
        <dbReference type="ARBA" id="ARBA00022490"/>
    </source>
</evidence>
<sequence length="422" mass="45810">MRTNPQGSQTQLAPTAAQTTRDNPWPLSLLTANIKKYVNRMSPLWVSGQVVEYKKRPGARMAFFVLRDADQSTSMTVKCWPTVLDSLGTSFSEGAQVVVHAKPDFYEGSGSLSLMANEVHAVGVGNLLAQIEELRKKLAAEGLFAQENKQPLPVIPRRIGLIVGRNAKAKQDVMVNALARWPLAEFEVREVAVQGPTCAGEVTRALKDLDGIPQVEVIVISRGGGAVEDLLPFSEESLVRAAALARTPLVSAIGHEEDAPLLDFVADYRASTPTDAARRIVPDFQEESLGLQGACSRLRTQMLALLDQHLGQLAQLRARPVLADPSAVIAAQEHSLALESQRLRFRFETQLENQLTSLNGWRDALKAYSPQGILERGYSILRSPSGGVINSVSQVTKGDLLEAIFADGTAVTKVFGTNQKKA</sequence>
<evidence type="ECO:0000259" key="8">
    <source>
        <dbReference type="Pfam" id="PF02601"/>
    </source>
</evidence>
<dbReference type="EMBL" id="JAKNHJ010000015">
    <property type="protein sequence ID" value="MCG4618398.1"/>
    <property type="molecule type" value="Genomic_DNA"/>
</dbReference>
<dbReference type="NCBIfam" id="TIGR00237">
    <property type="entry name" value="xseA"/>
    <property type="match status" value="1"/>
</dbReference>
<feature type="compositionally biased region" description="Low complexity" evidence="7">
    <location>
        <begin position="9"/>
        <end position="20"/>
    </location>
</feature>